<dbReference type="EMBL" id="MUGW01000009">
    <property type="protein sequence ID" value="OXA94408.1"/>
    <property type="molecule type" value="Genomic_DNA"/>
</dbReference>
<reference evidence="1 2" key="1">
    <citation type="submission" date="2016-11" db="EMBL/GenBank/DDBJ databases">
        <title>Whole genomes of Flavobacteriaceae.</title>
        <authorList>
            <person name="Stine C."/>
            <person name="Li C."/>
            <person name="Tadesse D."/>
        </authorList>
    </citation>
    <scope>NUCLEOTIDE SEQUENCE [LARGE SCALE GENOMIC DNA]</scope>
    <source>
        <strain evidence="1 2">DSM 18292</strain>
    </source>
</reference>
<dbReference type="OrthoDB" id="1376919at2"/>
<accession>A0A226HKN1</accession>
<proteinExistence type="predicted"/>
<organism evidence="1 2">
    <name type="scientific">Flavobacterium hercynium</name>
    <dbReference type="NCBI Taxonomy" id="387094"/>
    <lineage>
        <taxon>Bacteria</taxon>
        <taxon>Pseudomonadati</taxon>
        <taxon>Bacteroidota</taxon>
        <taxon>Flavobacteriia</taxon>
        <taxon>Flavobacteriales</taxon>
        <taxon>Flavobacteriaceae</taxon>
        <taxon>Flavobacterium</taxon>
    </lineage>
</organism>
<evidence type="ECO:0000313" key="2">
    <source>
        <dbReference type="Proteomes" id="UP000198345"/>
    </source>
</evidence>
<dbReference type="Pfam" id="PF19383">
    <property type="entry name" value="DUF5958"/>
    <property type="match status" value="1"/>
</dbReference>
<evidence type="ECO:0000313" key="1">
    <source>
        <dbReference type="EMBL" id="OXA94408.1"/>
    </source>
</evidence>
<keyword evidence="2" id="KW-1185">Reference proteome</keyword>
<dbReference type="RefSeq" id="WP_089048749.1">
    <property type="nucleotide sequence ID" value="NZ_FXTV01000012.1"/>
</dbReference>
<dbReference type="AlphaFoldDB" id="A0A226HKN1"/>
<gene>
    <name evidence="1" type="ORF">B0A66_04950</name>
</gene>
<protein>
    <submittedName>
        <fullName evidence="1">Uncharacterized protein</fullName>
    </submittedName>
</protein>
<comment type="caution">
    <text evidence="1">The sequence shown here is derived from an EMBL/GenBank/DDBJ whole genome shotgun (WGS) entry which is preliminary data.</text>
</comment>
<dbReference type="InterPro" id="IPR046002">
    <property type="entry name" value="DUF5958"/>
</dbReference>
<name>A0A226HKN1_9FLAO</name>
<dbReference type="Proteomes" id="UP000198345">
    <property type="component" value="Unassembled WGS sequence"/>
</dbReference>
<sequence>MNIEQVILLNKYGQNVVDIEDLILLFDSLNLDDQKEYLNNLLFFILQSRVQDEDIEPAIENSKLRRTFTPCVIIKKGVKTHNLKRLIDLPDNELKKSLILLLNLFKIAYRKRFETEKGDRYKWWYWDLSKEENVEKILK</sequence>